<dbReference type="InterPro" id="IPR024932">
    <property type="entry name" value="ApbE"/>
</dbReference>
<feature type="binding site" evidence="12">
    <location>
        <position position="168"/>
    </location>
    <ligand>
        <name>Mg(2+)</name>
        <dbReference type="ChEBI" id="CHEBI:18420"/>
    </ligand>
</feature>
<dbReference type="RefSeq" id="WP_091815065.1">
    <property type="nucleotide sequence ID" value="NZ_FNNE01000008.1"/>
</dbReference>
<organism evidence="13 14">
    <name type="scientific">Marinobacter mobilis</name>
    <dbReference type="NCBI Taxonomy" id="488533"/>
    <lineage>
        <taxon>Bacteria</taxon>
        <taxon>Pseudomonadati</taxon>
        <taxon>Pseudomonadota</taxon>
        <taxon>Gammaproteobacteria</taxon>
        <taxon>Pseudomonadales</taxon>
        <taxon>Marinobacteraceae</taxon>
        <taxon>Marinobacter</taxon>
    </lineage>
</organism>
<comment type="catalytic activity">
    <reaction evidence="10 11">
        <text>L-threonyl-[protein] + FAD = FMN-L-threonyl-[protein] + AMP + H(+)</text>
        <dbReference type="Rhea" id="RHEA:36847"/>
        <dbReference type="Rhea" id="RHEA-COMP:11060"/>
        <dbReference type="Rhea" id="RHEA-COMP:11061"/>
        <dbReference type="ChEBI" id="CHEBI:15378"/>
        <dbReference type="ChEBI" id="CHEBI:30013"/>
        <dbReference type="ChEBI" id="CHEBI:57692"/>
        <dbReference type="ChEBI" id="CHEBI:74257"/>
        <dbReference type="ChEBI" id="CHEBI:456215"/>
        <dbReference type="EC" id="2.7.1.180"/>
    </reaction>
</comment>
<keyword evidence="6 11" id="KW-0479">Metal-binding</keyword>
<feature type="binding site" evidence="12">
    <location>
        <position position="287"/>
    </location>
    <ligand>
        <name>Mg(2+)</name>
        <dbReference type="ChEBI" id="CHEBI:18420"/>
    </ligand>
</feature>
<evidence type="ECO:0000256" key="8">
    <source>
        <dbReference type="ARBA" id="ARBA00022842"/>
    </source>
</evidence>
<dbReference type="EC" id="2.7.1.180" evidence="2 11"/>
<evidence type="ECO:0000313" key="14">
    <source>
        <dbReference type="Proteomes" id="UP000199675"/>
    </source>
</evidence>
<evidence type="ECO:0000256" key="7">
    <source>
        <dbReference type="ARBA" id="ARBA00022827"/>
    </source>
</evidence>
<evidence type="ECO:0000256" key="1">
    <source>
        <dbReference type="ARBA" id="ARBA00008282"/>
    </source>
</evidence>
<dbReference type="Pfam" id="PF02424">
    <property type="entry name" value="ApbE"/>
    <property type="match status" value="1"/>
</dbReference>
<evidence type="ECO:0000256" key="12">
    <source>
        <dbReference type="PIRSR" id="PIRSR006268-2"/>
    </source>
</evidence>
<comment type="cofactor">
    <cofactor evidence="12">
        <name>Mg(2+)</name>
        <dbReference type="ChEBI" id="CHEBI:18420"/>
    </cofactor>
    <cofactor evidence="12">
        <name>Mn(2+)</name>
        <dbReference type="ChEBI" id="CHEBI:29035"/>
    </cofactor>
    <text evidence="12">Magnesium. Can also use manganese.</text>
</comment>
<keyword evidence="14" id="KW-1185">Reference proteome</keyword>
<reference evidence="13 14" key="1">
    <citation type="submission" date="2016-10" db="EMBL/GenBank/DDBJ databases">
        <authorList>
            <person name="de Groot N.N."/>
        </authorList>
    </citation>
    <scope>NUCLEOTIDE SEQUENCE [LARGE SCALE GENOMIC DNA]</scope>
    <source>
        <strain evidence="13 14">CGMCC 1.7059</strain>
    </source>
</reference>
<dbReference type="EMBL" id="FNNE01000008">
    <property type="protein sequence ID" value="SDX31448.1"/>
    <property type="molecule type" value="Genomic_DNA"/>
</dbReference>
<comment type="similarity">
    <text evidence="1 11">Belongs to the ApbE family.</text>
</comment>
<dbReference type="Gene3D" id="3.10.520.10">
    <property type="entry name" value="ApbE-like domains"/>
    <property type="match status" value="1"/>
</dbReference>
<dbReference type="STRING" id="488533.SAMN04487960_10846"/>
<keyword evidence="4 11" id="KW-0285">Flavoprotein</keyword>
<dbReference type="Proteomes" id="UP000199675">
    <property type="component" value="Unassembled WGS sequence"/>
</dbReference>
<evidence type="ECO:0000313" key="13">
    <source>
        <dbReference type="EMBL" id="SDX31448.1"/>
    </source>
</evidence>
<keyword evidence="8 11" id="KW-0460">Magnesium</keyword>
<evidence type="ECO:0000256" key="10">
    <source>
        <dbReference type="ARBA" id="ARBA00048540"/>
    </source>
</evidence>
<dbReference type="InterPro" id="IPR003374">
    <property type="entry name" value="ApbE-like_sf"/>
</dbReference>
<dbReference type="AlphaFoldDB" id="A0A1H3APY3"/>
<dbReference type="SUPFAM" id="SSF143631">
    <property type="entry name" value="ApbE-like"/>
    <property type="match status" value="1"/>
</dbReference>
<evidence type="ECO:0000256" key="4">
    <source>
        <dbReference type="ARBA" id="ARBA00022630"/>
    </source>
</evidence>
<name>A0A1H3APY3_9GAMM</name>
<evidence type="ECO:0000256" key="6">
    <source>
        <dbReference type="ARBA" id="ARBA00022723"/>
    </source>
</evidence>
<protein>
    <recommendedName>
        <fullName evidence="3 11">FAD:protein FMN transferase</fullName>
        <ecNumber evidence="2 11">2.7.1.180</ecNumber>
    </recommendedName>
    <alternativeName>
        <fullName evidence="9 11">Flavin transferase</fullName>
    </alternativeName>
</protein>
<dbReference type="GO" id="GO:0016740">
    <property type="term" value="F:transferase activity"/>
    <property type="evidence" value="ECO:0007669"/>
    <property type="project" value="UniProtKB-UniRule"/>
</dbReference>
<keyword evidence="5 11" id="KW-0808">Transferase</keyword>
<keyword evidence="13" id="KW-0449">Lipoprotein</keyword>
<evidence type="ECO:0000256" key="3">
    <source>
        <dbReference type="ARBA" id="ARBA00016337"/>
    </source>
</evidence>
<dbReference type="PIRSF" id="PIRSF006268">
    <property type="entry name" value="ApbE"/>
    <property type="match status" value="1"/>
</dbReference>
<keyword evidence="7 11" id="KW-0274">FAD</keyword>
<dbReference type="PANTHER" id="PTHR30040">
    <property type="entry name" value="THIAMINE BIOSYNTHESIS LIPOPROTEIN APBE"/>
    <property type="match status" value="1"/>
</dbReference>
<sequence>MITIPVDPVANPANHPLPTLDGEDHRWQGHFEAMASPCEILLDGVSRAQAEQALLHAARETWRLEYTLSRYVPGNPVDQINHSHGKTITVDDDIALMLDYANQCHELSDGRFDITSGILRRAWRFDGSDNLPDAPTVTALLKLIGWNKVRWHRPQLTLPEGMELDFGGIGKEYAVDRVLLDLKQSLPRPSAVLVNFGGDLACTGPRCDGSPWTVGIEDHRRSKESHQTLSLRGGALATSGDSRRFLLRNGIRYGHILDPRTGWPVPDAPHSVTVAAPSCTLAGMLATFAMLHGSGAEAFLDVQDVQYWVQRSTLAAG</sequence>
<evidence type="ECO:0000256" key="9">
    <source>
        <dbReference type="ARBA" id="ARBA00031306"/>
    </source>
</evidence>
<dbReference type="OrthoDB" id="9778595at2"/>
<evidence type="ECO:0000256" key="5">
    <source>
        <dbReference type="ARBA" id="ARBA00022679"/>
    </source>
</evidence>
<dbReference type="PANTHER" id="PTHR30040:SF2">
    <property type="entry name" value="FAD:PROTEIN FMN TRANSFERASE"/>
    <property type="match status" value="1"/>
</dbReference>
<accession>A0A1H3APY3</accession>
<dbReference type="GO" id="GO:0046872">
    <property type="term" value="F:metal ion binding"/>
    <property type="evidence" value="ECO:0007669"/>
    <property type="project" value="UniProtKB-UniRule"/>
</dbReference>
<evidence type="ECO:0000256" key="2">
    <source>
        <dbReference type="ARBA" id="ARBA00011955"/>
    </source>
</evidence>
<gene>
    <name evidence="13" type="ORF">SAMN04487960_10846</name>
</gene>
<evidence type="ECO:0000256" key="11">
    <source>
        <dbReference type="PIRNR" id="PIRNR006268"/>
    </source>
</evidence>
<proteinExistence type="inferred from homology"/>